<proteinExistence type="predicted"/>
<feature type="region of interest" description="Disordered" evidence="1">
    <location>
        <begin position="227"/>
        <end position="252"/>
    </location>
</feature>
<feature type="region of interest" description="Disordered" evidence="1">
    <location>
        <begin position="415"/>
        <end position="522"/>
    </location>
</feature>
<feature type="compositionally biased region" description="Polar residues" evidence="1">
    <location>
        <begin position="492"/>
        <end position="501"/>
    </location>
</feature>
<feature type="compositionally biased region" description="Low complexity" evidence="1">
    <location>
        <begin position="415"/>
        <end position="435"/>
    </location>
</feature>
<sequence length="727" mass="82326">MSHTSYSSIPYFLHGDHFQTIEHPSNLEEYLDVSYRFSTDTRRLVVESPVSGEGKLNVWNTGLPTEDGTDNYYAFHLEFDEYKPILSLIPANEACSMSPLQQAGPLATNAPTQLQFVSYLVQAIAQFYDTNLKIAQWPSVPLNLKRCSFYKSQSVESVVFCDHVEWDMNSLRQLPLPKSLQPYKEDVVLRQLSFSIEESRKLCQNNPRMAISALSVRDMDPHVSLDTINEAGDVSPSRTNTPSPLTSNSRKGVKPFSLPPLGLLLPIQIHDIDTKDCDALLIVYRQQKYLIKELLSLSEAQNRARLIQMGLEETWLSSTSGSSSSANNNSQSHQTRHRSHSQPPQPPPHTSPSHMTAHHNQQNLTGLEKPVHNLSLYGSAPENGNDSQFPIPPSLHINTNNNHFHSTSSVHSWDSLSLSSSPIISPRNSNNAPNIWSPSSPTADNIPHNSQSIHHHLVGMHHYQKHGDSRKSGANHRPRSFSSPLLFPGMHHQQQMKSSTLSQQHNNHHSNNPNYRPLHQSHNVNAYQPDSYQHQNVGENIPLDIMSGQPNHFSTQQSANPDSTSTNSMYKTNPPTSQQQNTSQMHALHSAYQMKSGGGGINMKIDSPLQKSQKGQTPLSDAQIEAKKAVSNIPDTDPIWRYQQWQLLEMYDKIKKDYPASPELGTESLREEIIYHMLRANFKWKCELCCRYNQQDPIRSGCRFRKSPWRCYFAHGTEDLRQKRKHF</sequence>
<evidence type="ECO:0000256" key="1">
    <source>
        <dbReference type="SAM" id="MobiDB-lite"/>
    </source>
</evidence>
<reference evidence="2" key="1">
    <citation type="submission" date="2021-01" db="EMBL/GenBank/DDBJ databases">
        <authorList>
            <person name="Corre E."/>
            <person name="Pelletier E."/>
            <person name="Niang G."/>
            <person name="Scheremetjew M."/>
            <person name="Finn R."/>
            <person name="Kale V."/>
            <person name="Holt S."/>
            <person name="Cochrane G."/>
            <person name="Meng A."/>
            <person name="Brown T."/>
            <person name="Cohen L."/>
        </authorList>
    </citation>
    <scope>NUCLEOTIDE SEQUENCE</scope>
    <source>
        <strain evidence="2">WS</strain>
    </source>
</reference>
<feature type="region of interest" description="Disordered" evidence="1">
    <location>
        <begin position="546"/>
        <end position="585"/>
    </location>
</feature>
<protein>
    <submittedName>
        <fullName evidence="2">Uncharacterized protein</fullName>
    </submittedName>
</protein>
<feature type="region of interest" description="Disordered" evidence="1">
    <location>
        <begin position="317"/>
        <end position="361"/>
    </location>
</feature>
<evidence type="ECO:0000313" key="2">
    <source>
        <dbReference type="EMBL" id="CAD9086011.1"/>
    </source>
</evidence>
<organism evidence="2">
    <name type="scientific">Percolomonas cosmopolitus</name>
    <dbReference type="NCBI Taxonomy" id="63605"/>
    <lineage>
        <taxon>Eukaryota</taxon>
        <taxon>Discoba</taxon>
        <taxon>Heterolobosea</taxon>
        <taxon>Tetramitia</taxon>
        <taxon>Eutetramitia</taxon>
        <taxon>Percolomonadidae</taxon>
        <taxon>Percolomonas</taxon>
    </lineage>
</organism>
<feature type="region of interest" description="Disordered" evidence="1">
    <location>
        <begin position="374"/>
        <end position="394"/>
    </location>
</feature>
<feature type="compositionally biased region" description="Polar residues" evidence="1">
    <location>
        <begin position="436"/>
        <end position="452"/>
    </location>
</feature>
<feature type="compositionally biased region" description="Low complexity" evidence="1">
    <location>
        <begin position="502"/>
        <end position="512"/>
    </location>
</feature>
<feature type="compositionally biased region" description="Basic residues" evidence="1">
    <location>
        <begin position="453"/>
        <end position="464"/>
    </location>
</feature>
<feature type="compositionally biased region" description="Polar residues" evidence="1">
    <location>
        <begin position="548"/>
        <end position="585"/>
    </location>
</feature>
<feature type="compositionally biased region" description="Polar residues" evidence="1">
    <location>
        <begin position="236"/>
        <end position="250"/>
    </location>
</feature>
<name>A0A7S1KUH3_9EUKA</name>
<dbReference type="EMBL" id="HBGD01011245">
    <property type="protein sequence ID" value="CAD9086011.1"/>
    <property type="molecule type" value="Transcribed_RNA"/>
</dbReference>
<feature type="compositionally biased region" description="Low complexity" evidence="1">
    <location>
        <begin position="317"/>
        <end position="333"/>
    </location>
</feature>
<gene>
    <name evidence="2" type="ORF">PCOS0759_LOCUS9265</name>
</gene>
<dbReference type="AlphaFoldDB" id="A0A7S1KUH3"/>
<accession>A0A7S1KUH3</accession>